<dbReference type="AlphaFoldDB" id="A0A382R165"/>
<accession>A0A382R165</accession>
<organism evidence="1">
    <name type="scientific">marine metagenome</name>
    <dbReference type="NCBI Taxonomy" id="408172"/>
    <lineage>
        <taxon>unclassified sequences</taxon>
        <taxon>metagenomes</taxon>
        <taxon>ecological metagenomes</taxon>
    </lineage>
</organism>
<gene>
    <name evidence="1" type="ORF">METZ01_LOCUS344343</name>
</gene>
<evidence type="ECO:0000313" key="1">
    <source>
        <dbReference type="EMBL" id="SVC91489.1"/>
    </source>
</evidence>
<protein>
    <submittedName>
        <fullName evidence="1">Uncharacterized protein</fullName>
    </submittedName>
</protein>
<dbReference type="EMBL" id="UINC01118396">
    <property type="protein sequence ID" value="SVC91489.1"/>
    <property type="molecule type" value="Genomic_DNA"/>
</dbReference>
<proteinExistence type="predicted"/>
<sequence length="99" mass="12100">MEKSNFLKDEQIVKTSKGEFKLKIKKKKQKKFAISIHNSKYRYHLLNEEFDNQLEALKEFKHYCKKLEDGKFKIIRNFDALDSHYRRIFTRVRYGILIL</sequence>
<reference evidence="1" key="1">
    <citation type="submission" date="2018-05" db="EMBL/GenBank/DDBJ databases">
        <authorList>
            <person name="Lanie J.A."/>
            <person name="Ng W.-L."/>
            <person name="Kazmierczak K.M."/>
            <person name="Andrzejewski T.M."/>
            <person name="Davidsen T.M."/>
            <person name="Wayne K.J."/>
            <person name="Tettelin H."/>
            <person name="Glass J.I."/>
            <person name="Rusch D."/>
            <person name="Podicherti R."/>
            <person name="Tsui H.-C.T."/>
            <person name="Winkler M.E."/>
        </authorList>
    </citation>
    <scope>NUCLEOTIDE SEQUENCE</scope>
</reference>
<name>A0A382R165_9ZZZZ</name>